<keyword evidence="4" id="KW-0547">Nucleotide-binding</keyword>
<sequence>LGIIRIALDKGWDISLPVLHAAINYAYAEREDLYKNTQPIANISETDTFVIDRLAQVLSGNKFRRDILDAVVDKADMPFIQALQAAQVLSKHAEDDNFKEVIEALTRVTRLAKKAPEFGSDAVVDSTLFENDTEKVLADEFATVEAGYGDAEMNEKFAILSSLKDSLTAYFDAT</sequence>
<dbReference type="PROSITE" id="PS50861">
    <property type="entry name" value="AA_TRNA_LIGASE_II_GLYAB"/>
    <property type="match status" value="1"/>
</dbReference>
<dbReference type="GO" id="GO:0005829">
    <property type="term" value="C:cytosol"/>
    <property type="evidence" value="ECO:0007669"/>
    <property type="project" value="TreeGrafter"/>
</dbReference>
<evidence type="ECO:0000256" key="7">
    <source>
        <dbReference type="ARBA" id="ARBA00023146"/>
    </source>
</evidence>
<comment type="caution">
    <text evidence="9">The sequence shown here is derived from an EMBL/GenBank/DDBJ whole genome shotgun (WGS) entry which is preliminary data.</text>
</comment>
<evidence type="ECO:0000256" key="6">
    <source>
        <dbReference type="ARBA" id="ARBA00022917"/>
    </source>
</evidence>
<keyword evidence="5" id="KW-0067">ATP-binding</keyword>
<dbReference type="GO" id="GO:0006426">
    <property type="term" value="P:glycyl-tRNA aminoacylation"/>
    <property type="evidence" value="ECO:0007669"/>
    <property type="project" value="InterPro"/>
</dbReference>
<keyword evidence="7" id="KW-0030">Aminoacyl-tRNA synthetase</keyword>
<gene>
    <name evidence="9" type="ORF">GKC34_11805</name>
</gene>
<evidence type="ECO:0000256" key="4">
    <source>
        <dbReference type="ARBA" id="ARBA00022741"/>
    </source>
</evidence>
<dbReference type="EC" id="6.1.1.14" evidence="2"/>
<dbReference type="InterPro" id="IPR006194">
    <property type="entry name" value="Gly-tRNA-synth_heterodimer"/>
</dbReference>
<evidence type="ECO:0000313" key="9">
    <source>
        <dbReference type="EMBL" id="MSE06419.1"/>
    </source>
</evidence>
<reference evidence="9 10" key="1">
    <citation type="submission" date="2019-11" db="EMBL/GenBank/DDBJ databases">
        <title>Draft Genome Sequence of Plant Growth-Promoting Rhizosphere-Associated Bacteria.</title>
        <authorList>
            <person name="Vasilyev I.Y."/>
            <person name="Radchenko V."/>
            <person name="Ilnitskaya E.V."/>
        </authorList>
    </citation>
    <scope>NUCLEOTIDE SEQUENCE [LARGE SCALE GENOMIC DNA]</scope>
    <source>
        <strain evidence="9 10">VRA_1sq_f</strain>
    </source>
</reference>
<organism evidence="9 10">
    <name type="scientific">Ligilactobacillus salivarius</name>
    <dbReference type="NCBI Taxonomy" id="1624"/>
    <lineage>
        <taxon>Bacteria</taxon>
        <taxon>Bacillati</taxon>
        <taxon>Bacillota</taxon>
        <taxon>Bacilli</taxon>
        <taxon>Lactobacillales</taxon>
        <taxon>Lactobacillaceae</taxon>
        <taxon>Ligilactobacillus</taxon>
    </lineage>
</organism>
<feature type="non-terminal residue" evidence="9">
    <location>
        <position position="174"/>
    </location>
</feature>
<comment type="similarity">
    <text evidence="1">Belongs to the class-II aminoacyl-tRNA synthetase family.</text>
</comment>
<evidence type="ECO:0000256" key="5">
    <source>
        <dbReference type="ARBA" id="ARBA00022840"/>
    </source>
</evidence>
<evidence type="ECO:0000256" key="3">
    <source>
        <dbReference type="ARBA" id="ARBA00022598"/>
    </source>
</evidence>
<dbReference type="GO" id="GO:0004820">
    <property type="term" value="F:glycine-tRNA ligase activity"/>
    <property type="evidence" value="ECO:0007669"/>
    <property type="project" value="UniProtKB-EC"/>
</dbReference>
<comment type="catalytic activity">
    <reaction evidence="8">
        <text>tRNA(Gly) + glycine + ATP = glycyl-tRNA(Gly) + AMP + diphosphate</text>
        <dbReference type="Rhea" id="RHEA:16013"/>
        <dbReference type="Rhea" id="RHEA-COMP:9664"/>
        <dbReference type="Rhea" id="RHEA-COMP:9683"/>
        <dbReference type="ChEBI" id="CHEBI:30616"/>
        <dbReference type="ChEBI" id="CHEBI:33019"/>
        <dbReference type="ChEBI" id="CHEBI:57305"/>
        <dbReference type="ChEBI" id="CHEBI:78442"/>
        <dbReference type="ChEBI" id="CHEBI:78522"/>
        <dbReference type="ChEBI" id="CHEBI:456215"/>
        <dbReference type="EC" id="6.1.1.14"/>
    </reaction>
</comment>
<dbReference type="PANTHER" id="PTHR30075">
    <property type="entry name" value="GLYCYL-TRNA SYNTHETASE"/>
    <property type="match status" value="1"/>
</dbReference>
<dbReference type="Proteomes" id="UP000437575">
    <property type="component" value="Unassembled WGS sequence"/>
</dbReference>
<evidence type="ECO:0000256" key="2">
    <source>
        <dbReference type="ARBA" id="ARBA00012829"/>
    </source>
</evidence>
<keyword evidence="3 9" id="KW-0436">Ligase</keyword>
<proteinExistence type="inferred from homology"/>
<evidence type="ECO:0000256" key="1">
    <source>
        <dbReference type="ARBA" id="ARBA00008226"/>
    </source>
</evidence>
<dbReference type="PANTHER" id="PTHR30075:SF2">
    <property type="entry name" value="GLYCINE--TRNA LIGASE, CHLOROPLASTIC_MITOCHONDRIAL 2"/>
    <property type="match status" value="1"/>
</dbReference>
<dbReference type="GO" id="GO:0005524">
    <property type="term" value="F:ATP binding"/>
    <property type="evidence" value="ECO:0007669"/>
    <property type="project" value="UniProtKB-KW"/>
</dbReference>
<accession>A0A6A8LWZ7</accession>
<name>A0A6A8LWZ7_9LACO</name>
<dbReference type="EMBL" id="WKKZ01000901">
    <property type="protein sequence ID" value="MSE06419.1"/>
    <property type="molecule type" value="Genomic_DNA"/>
</dbReference>
<evidence type="ECO:0000256" key="8">
    <source>
        <dbReference type="ARBA" id="ARBA00047937"/>
    </source>
</evidence>
<keyword evidence="6" id="KW-0648">Protein biosynthesis</keyword>
<feature type="non-terminal residue" evidence="9">
    <location>
        <position position="1"/>
    </location>
</feature>
<protein>
    <recommendedName>
        <fullName evidence="2">glycine--tRNA ligase</fullName>
        <ecNumber evidence="2">6.1.1.14</ecNumber>
    </recommendedName>
</protein>
<dbReference type="AlphaFoldDB" id="A0A6A8LWZ7"/>
<evidence type="ECO:0000313" key="10">
    <source>
        <dbReference type="Proteomes" id="UP000437575"/>
    </source>
</evidence>